<evidence type="ECO:0000259" key="1">
    <source>
        <dbReference type="Pfam" id="PF07734"/>
    </source>
</evidence>
<accession>A0ABR0VVR8</accession>
<comment type="caution">
    <text evidence="2">The sequence shown here is derived from an EMBL/GenBank/DDBJ whole genome shotgun (WGS) entry which is preliminary data.</text>
</comment>
<name>A0ABR0VVR8_REHGL</name>
<dbReference type="InterPro" id="IPR055290">
    <property type="entry name" value="At3g26010-like"/>
</dbReference>
<dbReference type="PANTHER" id="PTHR35546">
    <property type="entry name" value="F-BOX PROTEIN INTERACTION DOMAIN PROTEIN-RELATED"/>
    <property type="match status" value="1"/>
</dbReference>
<organism evidence="2 3">
    <name type="scientific">Rehmannia glutinosa</name>
    <name type="common">Chinese foxglove</name>
    <dbReference type="NCBI Taxonomy" id="99300"/>
    <lineage>
        <taxon>Eukaryota</taxon>
        <taxon>Viridiplantae</taxon>
        <taxon>Streptophyta</taxon>
        <taxon>Embryophyta</taxon>
        <taxon>Tracheophyta</taxon>
        <taxon>Spermatophyta</taxon>
        <taxon>Magnoliopsida</taxon>
        <taxon>eudicotyledons</taxon>
        <taxon>Gunneridae</taxon>
        <taxon>Pentapetalae</taxon>
        <taxon>asterids</taxon>
        <taxon>lamiids</taxon>
        <taxon>Lamiales</taxon>
        <taxon>Orobanchaceae</taxon>
        <taxon>Rehmannieae</taxon>
        <taxon>Rehmannia</taxon>
    </lineage>
</organism>
<evidence type="ECO:0000313" key="2">
    <source>
        <dbReference type="EMBL" id="KAK6139400.1"/>
    </source>
</evidence>
<dbReference type="Pfam" id="PF07734">
    <property type="entry name" value="FBA_1"/>
    <property type="match status" value="1"/>
</dbReference>
<sequence length="322" mass="38027">MVLECFTWILHLFKKIKGDPESDDANIVVNEEISRQNDYQWPRIYKKWQMLTSWFHNKEDRNRDSQLILRYIAFTARCPKISIIDAKSGKECKAKGLKAFVQYRILIVRKTSKVDRFEYHLYLFGSKTWRRTANPYFHCRPLAYYDVEGVNGNPSIVNGAMHWYVGEIMIFDMISEDFCCMPFPGGDTDKASYNQKLLVNEDRLCCFCTSCQVSEINVWILEDYANWTWNRKYTININWNTIKYPFLAGLSVYGAASSVRVISIHKDEVILFWMYRGMFSYDLCLNTVKKIQLRKCAEFDEYLSDYDRSCGFLAYTKTTTDF</sequence>
<dbReference type="NCBIfam" id="TIGR01640">
    <property type="entry name" value="F_box_assoc_1"/>
    <property type="match status" value="1"/>
</dbReference>
<dbReference type="EMBL" id="JABTTQ020000426">
    <property type="protein sequence ID" value="KAK6139400.1"/>
    <property type="molecule type" value="Genomic_DNA"/>
</dbReference>
<dbReference type="InterPro" id="IPR017451">
    <property type="entry name" value="F-box-assoc_interact_dom"/>
</dbReference>
<protein>
    <recommendedName>
        <fullName evidence="1">F-box associated beta-propeller type 1 domain-containing protein</fullName>
    </recommendedName>
</protein>
<keyword evidence="3" id="KW-1185">Reference proteome</keyword>
<dbReference type="Proteomes" id="UP001318860">
    <property type="component" value="Unassembled WGS sequence"/>
</dbReference>
<dbReference type="PANTHER" id="PTHR35546:SF61">
    <property type="entry name" value="F-BOX DOMAIN CONTAINING PROTEIN"/>
    <property type="match status" value="1"/>
</dbReference>
<reference evidence="2 3" key="1">
    <citation type="journal article" date="2021" name="Comput. Struct. Biotechnol. J.">
        <title>De novo genome assembly of the potent medicinal plant Rehmannia glutinosa using nanopore technology.</title>
        <authorList>
            <person name="Ma L."/>
            <person name="Dong C."/>
            <person name="Song C."/>
            <person name="Wang X."/>
            <person name="Zheng X."/>
            <person name="Niu Y."/>
            <person name="Chen S."/>
            <person name="Feng W."/>
        </authorList>
    </citation>
    <scope>NUCLEOTIDE SEQUENCE [LARGE SCALE GENOMIC DNA]</scope>
    <source>
        <strain evidence="2">DH-2019</strain>
    </source>
</reference>
<gene>
    <name evidence="2" type="ORF">DH2020_026859</name>
</gene>
<proteinExistence type="predicted"/>
<feature type="domain" description="F-box associated beta-propeller type 1" evidence="1">
    <location>
        <begin position="102"/>
        <end position="244"/>
    </location>
</feature>
<evidence type="ECO:0000313" key="3">
    <source>
        <dbReference type="Proteomes" id="UP001318860"/>
    </source>
</evidence>
<dbReference type="InterPro" id="IPR006527">
    <property type="entry name" value="F-box-assoc_dom_typ1"/>
</dbReference>